<feature type="repeat" description="ANK" evidence="3">
    <location>
        <begin position="352"/>
        <end position="378"/>
    </location>
</feature>
<dbReference type="PROSITE" id="PS50088">
    <property type="entry name" value="ANK_REPEAT"/>
    <property type="match status" value="2"/>
</dbReference>
<dbReference type="OrthoDB" id="6718656at2759"/>
<gene>
    <name evidence="7" type="primary">SWI6_1</name>
    <name evidence="7" type="ORF">H4R34_001545</name>
</gene>
<dbReference type="InterPro" id="IPR018004">
    <property type="entry name" value="KilA/APSES_HTH"/>
</dbReference>
<evidence type="ECO:0000259" key="6">
    <source>
        <dbReference type="PROSITE" id="PS51299"/>
    </source>
</evidence>
<dbReference type="SMART" id="SM01252">
    <property type="entry name" value="KilA-N"/>
    <property type="match status" value="1"/>
</dbReference>
<dbReference type="GO" id="GO:0033309">
    <property type="term" value="C:SBF transcription complex"/>
    <property type="evidence" value="ECO:0007669"/>
    <property type="project" value="TreeGrafter"/>
</dbReference>
<dbReference type="PROSITE" id="PS50297">
    <property type="entry name" value="ANK_REP_REGION"/>
    <property type="match status" value="2"/>
</dbReference>
<feature type="domain" description="HTH APSES-type" evidence="6">
    <location>
        <begin position="5"/>
        <end position="111"/>
    </location>
</feature>
<comment type="caution">
    <text evidence="7">The sequence shown here is derived from an EMBL/GenBank/DDBJ whole genome shotgun (WGS) entry which is preliminary data.</text>
</comment>
<sequence length="882" mass="94457">MASLVHEAVYSGIPVYEQIANSVAVMRRQSDSFLNATQILKVADIPKTKRLKIIEVELLSGVHEKVQGGYGKYQGTWIPFDKGVELAVRYGVYNLIKDVIEYNPAEHGAIPSRNGSKAHRVLTSSQIKAATATTARRTKVTKSKRTASTRKRAAPGPGAVPASSPVAKRYRYPTQSSIPGSDLGPMGYSEGLMSMAPSSPGSSPVMRFRPSLQSSPVPVAFGGASMPSIPPFTLGYSQPGSMSASHAGLSSHGIMLHGSGLPDTPLALATLPSDSGLGDIALTSQVPTGPSSDLATATPLDDSETATLSPMERQRGLLMALFLSDDLPNFTDCPELAAQAPEIDYDLVIDDQGHTPLHWAAALARNTLLQWLLDHGADCLKLNYSGESALMRAVLSTNHYDRHSFPEALVLLHDTIPLTDTKSRSVVHHIVLMANHQDKLVCAQYYLECLLEWVVRTSNATNNAITAGAPSSPPHSTERTAQPDADFVHFMNLTDCHGDTALNIAARIGNPTLVRLLMSAGASPNIANADGLKPTDFGVVTEVTQRLAQGLPGDDDMLDRSLVTSRDTAASAPLHGNRPATAKGKSQMVVALVQQAVDELERDFQQDVQTKQQEIDDLKCQLSGATADLKEARCTVDALRDQLTERDALQRQISTLEQILASSSNVPEVPSDPLLADTSSLSPQEMAAHMTKLNSYVEAHQLMNNLLRQHIDDIQSQATQREIQCKRVLSLCCNIPLDQVDALASHLLAAMESEGTRPTSGSNDQPISISSTSDHGASTSLLNRDLSSLHNSIALIQRSPAACSALAATTTTAPSPGRKSRRASSLTGLRSGVSFDVNSLLSTDMSEEQNIQKITEFMNAIRHDKKSALSTSTNPPPALSAL</sequence>
<proteinExistence type="predicted"/>
<dbReference type="InterPro" id="IPR036887">
    <property type="entry name" value="HTH_APSES_sf"/>
</dbReference>
<dbReference type="InterPro" id="IPR002110">
    <property type="entry name" value="Ankyrin_rpt"/>
</dbReference>
<dbReference type="SUPFAM" id="SSF48403">
    <property type="entry name" value="Ankyrin repeat"/>
    <property type="match status" value="1"/>
</dbReference>
<dbReference type="Pfam" id="PF13637">
    <property type="entry name" value="Ank_4"/>
    <property type="match status" value="1"/>
</dbReference>
<dbReference type="SMART" id="SM00248">
    <property type="entry name" value="ANK"/>
    <property type="match status" value="2"/>
</dbReference>
<evidence type="ECO:0000256" key="4">
    <source>
        <dbReference type="SAM" id="Coils"/>
    </source>
</evidence>
<dbReference type="InterPro" id="IPR036770">
    <property type="entry name" value="Ankyrin_rpt-contain_sf"/>
</dbReference>
<dbReference type="PANTHER" id="PTHR43828:SF3">
    <property type="entry name" value="CHROMO DOMAIN-CONTAINING PROTEIN"/>
    <property type="match status" value="1"/>
</dbReference>
<organism evidence="7 8">
    <name type="scientific">Dimargaris verticillata</name>
    <dbReference type="NCBI Taxonomy" id="2761393"/>
    <lineage>
        <taxon>Eukaryota</taxon>
        <taxon>Fungi</taxon>
        <taxon>Fungi incertae sedis</taxon>
        <taxon>Zoopagomycota</taxon>
        <taxon>Kickxellomycotina</taxon>
        <taxon>Dimargaritomycetes</taxon>
        <taxon>Dimargaritales</taxon>
        <taxon>Dimargaritaceae</taxon>
        <taxon>Dimargaris</taxon>
    </lineage>
</organism>
<evidence type="ECO:0000256" key="5">
    <source>
        <dbReference type="SAM" id="MobiDB-lite"/>
    </source>
</evidence>
<feature type="region of interest" description="Disordered" evidence="5">
    <location>
        <begin position="754"/>
        <end position="776"/>
    </location>
</feature>
<dbReference type="Proteomes" id="UP001151582">
    <property type="component" value="Unassembled WGS sequence"/>
</dbReference>
<reference evidence="7" key="1">
    <citation type="submission" date="2022-07" db="EMBL/GenBank/DDBJ databases">
        <title>Phylogenomic reconstructions and comparative analyses of Kickxellomycotina fungi.</title>
        <authorList>
            <person name="Reynolds N.K."/>
            <person name="Stajich J.E."/>
            <person name="Barry K."/>
            <person name="Grigoriev I.V."/>
            <person name="Crous P."/>
            <person name="Smith M.E."/>
        </authorList>
    </citation>
    <scope>NUCLEOTIDE SEQUENCE</scope>
    <source>
        <strain evidence="7">RSA 567</strain>
    </source>
</reference>
<dbReference type="Gene3D" id="1.25.40.20">
    <property type="entry name" value="Ankyrin repeat-containing domain"/>
    <property type="match status" value="1"/>
</dbReference>
<feature type="compositionally biased region" description="Low complexity" evidence="5">
    <location>
        <begin position="154"/>
        <end position="167"/>
    </location>
</feature>
<evidence type="ECO:0000313" key="7">
    <source>
        <dbReference type="EMBL" id="KAJ1982979.1"/>
    </source>
</evidence>
<dbReference type="Pfam" id="PF04383">
    <property type="entry name" value="KilA-N"/>
    <property type="match status" value="1"/>
</dbReference>
<keyword evidence="1" id="KW-0677">Repeat</keyword>
<evidence type="ECO:0000256" key="3">
    <source>
        <dbReference type="PROSITE-ProRule" id="PRU00023"/>
    </source>
</evidence>
<dbReference type="AlphaFoldDB" id="A0A9W8EAT8"/>
<dbReference type="SUPFAM" id="SSF54616">
    <property type="entry name" value="DNA-binding domain of Mlu1-box binding protein MBP1"/>
    <property type="match status" value="1"/>
</dbReference>
<feature type="region of interest" description="Disordered" evidence="5">
    <location>
        <begin position="129"/>
        <end position="182"/>
    </location>
</feature>
<dbReference type="PROSITE" id="PS51299">
    <property type="entry name" value="HTH_APSES"/>
    <property type="match status" value="1"/>
</dbReference>
<keyword evidence="8" id="KW-1185">Reference proteome</keyword>
<evidence type="ECO:0000256" key="2">
    <source>
        <dbReference type="ARBA" id="ARBA00023043"/>
    </source>
</evidence>
<keyword evidence="2 3" id="KW-0040">ANK repeat</keyword>
<feature type="compositionally biased region" description="Polar residues" evidence="5">
    <location>
        <begin position="756"/>
        <end position="776"/>
    </location>
</feature>
<dbReference type="GO" id="GO:0003677">
    <property type="term" value="F:DNA binding"/>
    <property type="evidence" value="ECO:0007669"/>
    <property type="project" value="InterPro"/>
</dbReference>
<protein>
    <submittedName>
        <fullName evidence="7">Transcriptional regulator swi6</fullName>
    </submittedName>
</protein>
<accession>A0A9W8EAT8</accession>
<feature type="coiled-coil region" evidence="4">
    <location>
        <begin position="601"/>
        <end position="659"/>
    </location>
</feature>
<dbReference type="InterPro" id="IPR051642">
    <property type="entry name" value="SWI6-like"/>
</dbReference>
<dbReference type="Gene3D" id="3.10.260.10">
    <property type="entry name" value="Transcription regulator HTH, APSES-type DNA-binding domain"/>
    <property type="match status" value="1"/>
</dbReference>
<feature type="compositionally biased region" description="Low complexity" evidence="5">
    <location>
        <begin position="807"/>
        <end position="816"/>
    </location>
</feature>
<dbReference type="InterPro" id="IPR003163">
    <property type="entry name" value="Tscrpt_reg_HTH_APSES-type"/>
</dbReference>
<evidence type="ECO:0000313" key="8">
    <source>
        <dbReference type="Proteomes" id="UP001151582"/>
    </source>
</evidence>
<name>A0A9W8EAT8_9FUNG</name>
<evidence type="ECO:0000256" key="1">
    <source>
        <dbReference type="ARBA" id="ARBA00022737"/>
    </source>
</evidence>
<dbReference type="PANTHER" id="PTHR43828">
    <property type="entry name" value="ASPARAGINASE"/>
    <property type="match status" value="1"/>
</dbReference>
<dbReference type="Pfam" id="PF00023">
    <property type="entry name" value="Ank"/>
    <property type="match status" value="1"/>
</dbReference>
<feature type="region of interest" description="Disordered" evidence="5">
    <location>
        <begin position="807"/>
        <end position="827"/>
    </location>
</feature>
<feature type="repeat" description="ANK" evidence="3">
    <location>
        <begin position="497"/>
        <end position="529"/>
    </location>
</feature>
<keyword evidence="4" id="KW-0175">Coiled coil</keyword>
<dbReference type="EMBL" id="JANBQB010000076">
    <property type="protein sequence ID" value="KAJ1982979.1"/>
    <property type="molecule type" value="Genomic_DNA"/>
</dbReference>
<feature type="compositionally biased region" description="Basic residues" evidence="5">
    <location>
        <begin position="136"/>
        <end position="153"/>
    </location>
</feature>
<dbReference type="GO" id="GO:0030907">
    <property type="term" value="C:MBF transcription complex"/>
    <property type="evidence" value="ECO:0007669"/>
    <property type="project" value="TreeGrafter"/>
</dbReference>
<dbReference type="GO" id="GO:0001228">
    <property type="term" value="F:DNA-binding transcription activator activity, RNA polymerase II-specific"/>
    <property type="evidence" value="ECO:0007669"/>
    <property type="project" value="UniProtKB-ARBA"/>
</dbReference>